<protein>
    <submittedName>
        <fullName evidence="1">Uncharacterized protein</fullName>
    </submittedName>
</protein>
<dbReference type="EMBL" id="MT145150">
    <property type="protein sequence ID" value="QJI04125.1"/>
    <property type="molecule type" value="Genomic_DNA"/>
</dbReference>
<organism evidence="1">
    <name type="scientific">viral metagenome</name>
    <dbReference type="NCBI Taxonomy" id="1070528"/>
    <lineage>
        <taxon>unclassified sequences</taxon>
        <taxon>metagenomes</taxon>
        <taxon>organismal metagenomes</taxon>
    </lineage>
</organism>
<evidence type="ECO:0000313" key="2">
    <source>
        <dbReference type="EMBL" id="QJA59528.1"/>
    </source>
</evidence>
<dbReference type="EMBL" id="MT141373">
    <property type="protein sequence ID" value="QJA59528.1"/>
    <property type="molecule type" value="Genomic_DNA"/>
</dbReference>
<proteinExistence type="predicted"/>
<name>A0A6H2A1Q5_9ZZZZ</name>
<sequence>MHWFGLLWWKYLFEKRSSLYDAGRIKTAICRAGGHKPGVWWHNPNGLEPDMHCRGCGDDLG</sequence>
<dbReference type="EMBL" id="MT142031">
    <property type="protein sequence ID" value="QJA73499.1"/>
    <property type="molecule type" value="Genomic_DNA"/>
</dbReference>
<reference evidence="1" key="1">
    <citation type="submission" date="2020-03" db="EMBL/GenBank/DDBJ databases">
        <title>The deep terrestrial virosphere.</title>
        <authorList>
            <person name="Holmfeldt K."/>
            <person name="Nilsson E."/>
            <person name="Simone D."/>
            <person name="Lopez-Fernandez M."/>
            <person name="Wu X."/>
            <person name="de Brujin I."/>
            <person name="Lundin D."/>
            <person name="Andersson A."/>
            <person name="Bertilsson S."/>
            <person name="Dopson M."/>
        </authorList>
    </citation>
    <scope>NUCLEOTIDE SEQUENCE</scope>
    <source>
        <strain evidence="3">MM415A02333</strain>
        <strain evidence="2">MM415B01281</strain>
        <strain evidence="1">TM448A03764</strain>
        <strain evidence="4">TM448B06188</strain>
    </source>
</reference>
<dbReference type="AlphaFoldDB" id="A0A6H2A1Q5"/>
<gene>
    <name evidence="3" type="ORF">MM415A02333_0014</name>
    <name evidence="2" type="ORF">MM415B01281_0018</name>
    <name evidence="1" type="ORF">TM448A03764_0002</name>
    <name evidence="4" type="ORF">TM448B06188_0010</name>
</gene>
<evidence type="ECO:0000313" key="4">
    <source>
        <dbReference type="EMBL" id="QJI04125.1"/>
    </source>
</evidence>
<evidence type="ECO:0000313" key="1">
    <source>
        <dbReference type="EMBL" id="QJA53642.1"/>
    </source>
</evidence>
<dbReference type="EMBL" id="MT144438">
    <property type="protein sequence ID" value="QJA53642.1"/>
    <property type="molecule type" value="Genomic_DNA"/>
</dbReference>
<evidence type="ECO:0000313" key="3">
    <source>
        <dbReference type="EMBL" id="QJA73499.1"/>
    </source>
</evidence>
<accession>A0A6H2A1Q5</accession>